<dbReference type="Gene3D" id="3.40.50.150">
    <property type="entry name" value="Vaccinia Virus protein VP39"/>
    <property type="match status" value="1"/>
</dbReference>
<evidence type="ECO:0000313" key="2">
    <source>
        <dbReference type="EMBL" id="CAB5036295.1"/>
    </source>
</evidence>
<reference evidence="1" key="1">
    <citation type="submission" date="2020-05" db="EMBL/GenBank/DDBJ databases">
        <authorList>
            <person name="Chiriac C."/>
            <person name="Salcher M."/>
            <person name="Ghai R."/>
            <person name="Kavagutti S V."/>
        </authorList>
    </citation>
    <scope>NUCLEOTIDE SEQUENCE</scope>
</reference>
<proteinExistence type="predicted"/>
<gene>
    <name evidence="1" type="ORF">UFOPK3495_01037</name>
    <name evidence="2" type="ORF">UFOPK4237_00448</name>
</gene>
<dbReference type="AlphaFoldDB" id="A0A6J7GD67"/>
<organism evidence="1">
    <name type="scientific">freshwater metagenome</name>
    <dbReference type="NCBI Taxonomy" id="449393"/>
    <lineage>
        <taxon>unclassified sequences</taxon>
        <taxon>metagenomes</taxon>
        <taxon>ecological metagenomes</taxon>
    </lineage>
</organism>
<dbReference type="EMBL" id="CAFBMC010000054">
    <property type="protein sequence ID" value="CAB4902460.1"/>
    <property type="molecule type" value="Genomic_DNA"/>
</dbReference>
<name>A0A6J7GD67_9ZZZZ</name>
<evidence type="ECO:0000313" key="1">
    <source>
        <dbReference type="EMBL" id="CAB4902460.1"/>
    </source>
</evidence>
<protein>
    <submittedName>
        <fullName evidence="1">Unannotated protein</fullName>
    </submittedName>
</protein>
<dbReference type="InterPro" id="IPR029063">
    <property type="entry name" value="SAM-dependent_MTases_sf"/>
</dbReference>
<sequence>MKTIKELIPIGVRADLKASWHRATWSSRGYAVPAPTRVKKAVLSRYGNLTGTWVESGTYLGKTTLFLARTAKHVFTIEPSPYLASRAKNKLRSKKNIDVIEGTSENVMPALLETISGDVSFWLDGHTSGGITFLGEQATPIREELAAIAARLHTWDSVAVFVDDFRGFGELRSGEGAYPSRSFLVDWAESVSLKWTIEHDIFVAWR</sequence>
<accession>A0A6J7GD67</accession>
<dbReference type="EMBL" id="CAFBPZ010000018">
    <property type="protein sequence ID" value="CAB5036295.1"/>
    <property type="molecule type" value="Genomic_DNA"/>
</dbReference>
<dbReference type="SUPFAM" id="SSF53335">
    <property type="entry name" value="S-adenosyl-L-methionine-dependent methyltransferases"/>
    <property type="match status" value="1"/>
</dbReference>